<evidence type="ECO:0000256" key="6">
    <source>
        <dbReference type="ARBA" id="ARBA00023098"/>
    </source>
</evidence>
<comment type="similarity">
    <text evidence="1 10">Belongs to the lysophospholipase family.</text>
</comment>
<dbReference type="OrthoDB" id="4084751at2759"/>
<evidence type="ECO:0000256" key="10">
    <source>
        <dbReference type="RuleBase" id="RU362103"/>
    </source>
</evidence>
<dbReference type="GO" id="GO:0005829">
    <property type="term" value="C:cytosol"/>
    <property type="evidence" value="ECO:0007669"/>
    <property type="project" value="TreeGrafter"/>
</dbReference>
<dbReference type="FunFam" id="3.40.1090.10:FF:000010">
    <property type="entry name" value="Lysophospholipase"/>
    <property type="match status" value="1"/>
</dbReference>
<feature type="compositionally biased region" description="Low complexity" evidence="11">
    <location>
        <begin position="87"/>
        <end position="97"/>
    </location>
</feature>
<name>A0A1L0D9N1_9ASCO</name>
<proteinExistence type="inferred from homology"/>
<dbReference type="GO" id="GO:0004623">
    <property type="term" value="F:phospholipase A2 activity"/>
    <property type="evidence" value="ECO:0007669"/>
    <property type="project" value="TreeGrafter"/>
</dbReference>
<dbReference type="PANTHER" id="PTHR10728:SF33">
    <property type="entry name" value="LYSOPHOSPHOLIPASE 1-RELATED"/>
    <property type="match status" value="1"/>
</dbReference>
<feature type="chain" id="PRO_5011818182" description="Lysophospholipase" evidence="10">
    <location>
        <begin position="18"/>
        <end position="806"/>
    </location>
</feature>
<evidence type="ECO:0000256" key="11">
    <source>
        <dbReference type="SAM" id="MobiDB-lite"/>
    </source>
</evidence>
<evidence type="ECO:0000256" key="9">
    <source>
        <dbReference type="PROSITE-ProRule" id="PRU00555"/>
    </source>
</evidence>
<feature type="region of interest" description="Disordered" evidence="11">
    <location>
        <begin position="699"/>
        <end position="754"/>
    </location>
</feature>
<keyword evidence="14" id="KW-1185">Reference proteome</keyword>
<keyword evidence="5 9" id="KW-0442">Lipid degradation</keyword>
<dbReference type="Gene3D" id="3.40.1090.10">
    <property type="entry name" value="Cytosolic phospholipase A2 catalytic domain"/>
    <property type="match status" value="1"/>
</dbReference>
<dbReference type="GO" id="GO:0005576">
    <property type="term" value="C:extracellular region"/>
    <property type="evidence" value="ECO:0007669"/>
    <property type="project" value="TreeGrafter"/>
</dbReference>
<organism evidence="13 14">
    <name type="scientific">Sungouiella intermedia</name>
    <dbReference type="NCBI Taxonomy" id="45354"/>
    <lineage>
        <taxon>Eukaryota</taxon>
        <taxon>Fungi</taxon>
        <taxon>Dikarya</taxon>
        <taxon>Ascomycota</taxon>
        <taxon>Saccharomycotina</taxon>
        <taxon>Pichiomycetes</taxon>
        <taxon>Metschnikowiaceae</taxon>
        <taxon>Sungouiella</taxon>
    </lineage>
</organism>
<evidence type="ECO:0000313" key="14">
    <source>
        <dbReference type="Proteomes" id="UP000182334"/>
    </source>
</evidence>
<dbReference type="PROSITE" id="PS51210">
    <property type="entry name" value="PLA2C"/>
    <property type="match status" value="1"/>
</dbReference>
<comment type="catalytic activity">
    <reaction evidence="10">
        <text>a 1-acyl-sn-glycero-3-phosphocholine + H2O = sn-glycerol 3-phosphocholine + a fatty acid + H(+)</text>
        <dbReference type="Rhea" id="RHEA:15177"/>
        <dbReference type="ChEBI" id="CHEBI:15377"/>
        <dbReference type="ChEBI" id="CHEBI:15378"/>
        <dbReference type="ChEBI" id="CHEBI:16870"/>
        <dbReference type="ChEBI" id="CHEBI:28868"/>
        <dbReference type="ChEBI" id="CHEBI:58168"/>
        <dbReference type="EC" id="3.1.1.5"/>
    </reaction>
</comment>
<comment type="function">
    <text evidence="8">Catalyzes the release of fatty acids from lysophospholipids. Phospholipase B may well contribute to pathogenicity by abetting the fungus in damaging and traversing host cell membranes, processes which likely increase the rapidity of disseminated infection.</text>
</comment>
<evidence type="ECO:0000256" key="5">
    <source>
        <dbReference type="ARBA" id="ARBA00022963"/>
    </source>
</evidence>
<accession>A0A1L0D9N1</accession>
<evidence type="ECO:0000256" key="7">
    <source>
        <dbReference type="ARBA" id="ARBA00023180"/>
    </source>
</evidence>
<dbReference type="InterPro" id="IPR002642">
    <property type="entry name" value="LysoPLipase_cat_dom"/>
</dbReference>
<feature type="compositionally biased region" description="Low complexity" evidence="11">
    <location>
        <begin position="699"/>
        <end position="750"/>
    </location>
</feature>
<evidence type="ECO:0000256" key="1">
    <source>
        <dbReference type="ARBA" id="ARBA00008780"/>
    </source>
</evidence>
<evidence type="ECO:0000313" key="13">
    <source>
        <dbReference type="EMBL" id="SGZ49115.1"/>
    </source>
</evidence>
<dbReference type="EC" id="3.1.1.5" evidence="2 10"/>
<gene>
    <name evidence="13" type="ORF">SAMEA4029010_CIC11G00000005087</name>
</gene>
<sequence>MKVNALLILAFALEVSAFQWPWENDSSSSTSLSASSTTTGGFKWPWEQDSSSTSLSSSSIPSSSSLLSTSDSGLNFHWPWEDKSTTTSLQSATTSGSPDSVTSELDDGQAYAPKATECPDGDVVREAKELHEKEKEYIQKRQEITNEKLAKFLKDVAQLSDFDAQSFIDDNKETHNITIGLAYSGGGFRAMLNGAGQMLALDDRYDGLSLKGLGGLLQSASYLSGLSGGSWLVGSLVLNDWITVSEAILGKSGIWELDNLIFSNPVGNNITDLVKYFYSVGESVDTKEDSGFETSITDVWGRALSWLFFNDESTYQRGENVTWSSIRELSNFVNHSMPYPIVVAGSRNPGTIIVNENSTVFEITPYELGSWDPSLRSFVDLNYMGTSLDGGKPNASQCVTNFDNAGFILGTLSSLFNQVFVKLETNSEINFAIKRVLNLALSKYSDEDEDIATYEPNPFYNVEYGDDKNLKGDGALHLVDGGEDSQNIPLYPLIQTKRGMDVIFAYDNSADLDSNLPNGTSLVYTFQRQFSEQGRGTPFPYVPPVSEFLHEGLTDGPVFFGCDASNLTDLVKYHNSDLNETDVPLIIYMPNQVYLYEGNQSTYKMSYDEKEIHGIIENGFAVSSRGNYSDDSQWPTCVGCAIIRRQQERLGQEQSDECKKCFQNYCWTGGIEDTPQESFGPYNTDGLTALMSSYSSSQASRSKSSSVSGSKSLSGSASRSLSESDSTSRLSAETSPTSTSESTNGSNANTVAAESTQFSPTSLFTSSTGVIESRSLSATTTYSANGLGTKTTWSGLLLLLSVISLF</sequence>
<dbReference type="InterPro" id="IPR016035">
    <property type="entry name" value="Acyl_Trfase/lysoPLipase"/>
</dbReference>
<keyword evidence="4 9" id="KW-0378">Hydrolase</keyword>
<reference evidence="13 14" key="1">
    <citation type="submission" date="2016-10" db="EMBL/GenBank/DDBJ databases">
        <authorList>
            <person name="de Groot N.N."/>
        </authorList>
    </citation>
    <scope>NUCLEOTIDE SEQUENCE [LARGE SCALE GENOMIC DNA]</scope>
    <source>
        <strain evidence="13 14">CBS 141442</strain>
    </source>
</reference>
<dbReference type="Proteomes" id="UP000182334">
    <property type="component" value="Chromosome II"/>
</dbReference>
<dbReference type="SUPFAM" id="SSF52151">
    <property type="entry name" value="FabD/lysophospholipase-like"/>
    <property type="match status" value="1"/>
</dbReference>
<dbReference type="Pfam" id="PF01735">
    <property type="entry name" value="PLA2_B"/>
    <property type="match status" value="1"/>
</dbReference>
<dbReference type="STRING" id="45354.A0A1L0D9N1"/>
<keyword evidence="6 9" id="KW-0443">Lipid metabolism</keyword>
<dbReference type="GO" id="GO:0046475">
    <property type="term" value="P:glycerophospholipid catabolic process"/>
    <property type="evidence" value="ECO:0007669"/>
    <property type="project" value="TreeGrafter"/>
</dbReference>
<keyword evidence="7" id="KW-0325">Glycoprotein</keyword>
<evidence type="ECO:0000256" key="4">
    <source>
        <dbReference type="ARBA" id="ARBA00022801"/>
    </source>
</evidence>
<dbReference type="AlphaFoldDB" id="A0A1L0D9N1"/>
<dbReference type="GO" id="GO:0005886">
    <property type="term" value="C:plasma membrane"/>
    <property type="evidence" value="ECO:0007669"/>
    <property type="project" value="TreeGrafter"/>
</dbReference>
<evidence type="ECO:0000259" key="12">
    <source>
        <dbReference type="PROSITE" id="PS51210"/>
    </source>
</evidence>
<dbReference type="SMART" id="SM00022">
    <property type="entry name" value="PLAc"/>
    <property type="match status" value="1"/>
</dbReference>
<evidence type="ECO:0000256" key="8">
    <source>
        <dbReference type="ARBA" id="ARBA00059407"/>
    </source>
</evidence>
<dbReference type="GO" id="GO:0004622">
    <property type="term" value="F:phosphatidylcholine lysophospholipase activity"/>
    <property type="evidence" value="ECO:0007669"/>
    <property type="project" value="UniProtKB-EC"/>
</dbReference>
<dbReference type="EMBL" id="LT635757">
    <property type="protein sequence ID" value="SGZ49115.1"/>
    <property type="molecule type" value="Genomic_DNA"/>
</dbReference>
<dbReference type="PANTHER" id="PTHR10728">
    <property type="entry name" value="CYTOSOLIC PHOSPHOLIPASE A2"/>
    <property type="match status" value="1"/>
</dbReference>
<feature type="domain" description="PLA2c" evidence="12">
    <location>
        <begin position="117"/>
        <end position="672"/>
    </location>
</feature>
<feature type="signal peptide" evidence="10">
    <location>
        <begin position="1"/>
        <end position="17"/>
    </location>
</feature>
<dbReference type="GO" id="GO:0005783">
    <property type="term" value="C:endoplasmic reticulum"/>
    <property type="evidence" value="ECO:0007669"/>
    <property type="project" value="TreeGrafter"/>
</dbReference>
<evidence type="ECO:0000256" key="3">
    <source>
        <dbReference type="ARBA" id="ARBA00022729"/>
    </source>
</evidence>
<feature type="region of interest" description="Disordered" evidence="11">
    <location>
        <begin position="87"/>
        <end position="117"/>
    </location>
</feature>
<evidence type="ECO:0000256" key="2">
    <source>
        <dbReference type="ARBA" id="ARBA00013274"/>
    </source>
</evidence>
<keyword evidence="3 10" id="KW-0732">Signal</keyword>
<protein>
    <recommendedName>
        <fullName evidence="2 10">Lysophospholipase</fullName>
        <ecNumber evidence="2 10">3.1.1.5</ecNumber>
    </recommendedName>
</protein>